<feature type="coiled-coil region" evidence="1">
    <location>
        <begin position="105"/>
        <end position="206"/>
    </location>
</feature>
<name>A0ABQ0L2P8_MYCCL</name>
<proteinExistence type="predicted"/>
<evidence type="ECO:0000313" key="4">
    <source>
        <dbReference type="Proteomes" id="UP000815677"/>
    </source>
</evidence>
<sequence length="264" mass="30355">MSKYMPASSDDPHVFRGIQRGGTPSRLATSNPTNDPRTPSQISESSPEPAKPAPDPFHLAQRRTVPWNDYKLLLDRYEADKRSYERYDHDYRLMHAEHVDNLREVGELRDNVEALKKKMANVSEDGRRVMRQQRNTIEQQRLELQQQAQKVTEQDAKFDEQHTKIQQLRSRLSEATRRENRNDNRIARLEQELREKGAALDRERARVSAARLVIADLIHGIRRNAGPFGSLYNTLNRALDALDGGPEIIEVPSSDPMEEDPVAE</sequence>
<organism evidence="3 4">
    <name type="scientific">Mycena chlorophos</name>
    <name type="common">Agaric fungus</name>
    <name type="synonym">Agaricus chlorophos</name>
    <dbReference type="NCBI Taxonomy" id="658473"/>
    <lineage>
        <taxon>Eukaryota</taxon>
        <taxon>Fungi</taxon>
        <taxon>Dikarya</taxon>
        <taxon>Basidiomycota</taxon>
        <taxon>Agaricomycotina</taxon>
        <taxon>Agaricomycetes</taxon>
        <taxon>Agaricomycetidae</taxon>
        <taxon>Agaricales</taxon>
        <taxon>Marasmiineae</taxon>
        <taxon>Mycenaceae</taxon>
        <taxon>Mycena</taxon>
    </lineage>
</organism>
<feature type="compositionally biased region" description="Polar residues" evidence="2">
    <location>
        <begin position="26"/>
        <end position="42"/>
    </location>
</feature>
<evidence type="ECO:0000313" key="3">
    <source>
        <dbReference type="EMBL" id="GAT45437.1"/>
    </source>
</evidence>
<feature type="region of interest" description="Disordered" evidence="2">
    <location>
        <begin position="1"/>
        <end position="60"/>
    </location>
</feature>
<dbReference type="Gene3D" id="6.10.140.920">
    <property type="match status" value="1"/>
</dbReference>
<reference evidence="3" key="1">
    <citation type="submission" date="2014-09" db="EMBL/GenBank/DDBJ databases">
        <title>Genome sequence of the luminous mushroom Mycena chlorophos for searching fungal bioluminescence genes.</title>
        <authorList>
            <person name="Tanaka Y."/>
            <person name="Kasuga D."/>
            <person name="Oba Y."/>
            <person name="Hase S."/>
            <person name="Sato K."/>
            <person name="Oba Y."/>
            <person name="Sakakibara Y."/>
        </authorList>
    </citation>
    <scope>NUCLEOTIDE SEQUENCE</scope>
</reference>
<protein>
    <submittedName>
        <fullName evidence="3">Uncharacterized protein</fullName>
    </submittedName>
</protein>
<dbReference type="Proteomes" id="UP000815677">
    <property type="component" value="Unassembled WGS sequence"/>
</dbReference>
<gene>
    <name evidence="3" type="ORF">MCHLO_03017</name>
</gene>
<dbReference type="EMBL" id="DF841341">
    <property type="protein sequence ID" value="GAT45437.1"/>
    <property type="molecule type" value="Genomic_DNA"/>
</dbReference>
<keyword evidence="4" id="KW-1185">Reference proteome</keyword>
<evidence type="ECO:0000256" key="2">
    <source>
        <dbReference type="SAM" id="MobiDB-lite"/>
    </source>
</evidence>
<accession>A0ABQ0L2P8</accession>
<evidence type="ECO:0000256" key="1">
    <source>
        <dbReference type="SAM" id="Coils"/>
    </source>
</evidence>
<keyword evidence="1" id="KW-0175">Coiled coil</keyword>